<name>A0A7Y9S165_9ACTN</name>
<protein>
    <recommendedName>
        <fullName evidence="1">MOSC domain-containing protein</fullName>
    </recommendedName>
</protein>
<sequence>MAHTLDRLGFAALKGTRHVARETVRLDADGPVGDREWCLVEQETRRVLRTAARPLMHVTVTADGDHLHVATGDGHAVEGRVTVAGEPMLVDYWRRPATITPYAGAPASFLAELVDRPVLLGRARRGDVVYGAPVSLVGAASLADLAERLGRPELAGESERFRSTFLVRTDEPWIEDTWLGLEVVLGEATIRINEPIGRCAVPNHNPLSGLSDASTLKALAGFRPRNHRGEPLLGVDAHVVTPGTVRVGDPVQLVLTADGAR</sequence>
<accession>A0A7Y9S165</accession>
<feature type="domain" description="MOSC" evidence="1">
    <location>
        <begin position="105"/>
        <end position="254"/>
    </location>
</feature>
<comment type="caution">
    <text evidence="2">The sequence shown here is derived from an EMBL/GenBank/DDBJ whole genome shotgun (WGS) entry which is preliminary data.</text>
</comment>
<dbReference type="InterPro" id="IPR005302">
    <property type="entry name" value="MoCF_Sase_C"/>
</dbReference>
<dbReference type="GO" id="GO:0030151">
    <property type="term" value="F:molybdenum ion binding"/>
    <property type="evidence" value="ECO:0007669"/>
    <property type="project" value="InterPro"/>
</dbReference>
<dbReference type="RefSeq" id="WP_179500853.1">
    <property type="nucleotide sequence ID" value="NZ_JACCAA010000001.1"/>
</dbReference>
<evidence type="ECO:0000313" key="2">
    <source>
        <dbReference type="EMBL" id="NYG57605.1"/>
    </source>
</evidence>
<evidence type="ECO:0000313" key="3">
    <source>
        <dbReference type="Proteomes" id="UP000540656"/>
    </source>
</evidence>
<organism evidence="2 3">
    <name type="scientific">Nocardioides daedukensis</name>
    <dbReference type="NCBI Taxonomy" id="634462"/>
    <lineage>
        <taxon>Bacteria</taxon>
        <taxon>Bacillati</taxon>
        <taxon>Actinomycetota</taxon>
        <taxon>Actinomycetes</taxon>
        <taxon>Propionibacteriales</taxon>
        <taxon>Nocardioidaceae</taxon>
        <taxon>Nocardioides</taxon>
    </lineage>
</organism>
<dbReference type="GO" id="GO:0003824">
    <property type="term" value="F:catalytic activity"/>
    <property type="evidence" value="ECO:0007669"/>
    <property type="project" value="InterPro"/>
</dbReference>
<dbReference type="AlphaFoldDB" id="A0A7Y9S165"/>
<dbReference type="Pfam" id="PF03473">
    <property type="entry name" value="MOSC"/>
    <property type="match status" value="1"/>
</dbReference>
<reference evidence="2 3" key="1">
    <citation type="submission" date="2020-07" db="EMBL/GenBank/DDBJ databases">
        <title>Sequencing the genomes of 1000 actinobacteria strains.</title>
        <authorList>
            <person name="Klenk H.-P."/>
        </authorList>
    </citation>
    <scope>NUCLEOTIDE SEQUENCE [LARGE SCALE GENOMIC DNA]</scope>
    <source>
        <strain evidence="2 3">DSM 23819</strain>
    </source>
</reference>
<dbReference type="Proteomes" id="UP000540656">
    <property type="component" value="Unassembled WGS sequence"/>
</dbReference>
<keyword evidence="3" id="KW-1185">Reference proteome</keyword>
<dbReference type="SUPFAM" id="SSF50800">
    <property type="entry name" value="PK beta-barrel domain-like"/>
    <property type="match status" value="1"/>
</dbReference>
<evidence type="ECO:0000259" key="1">
    <source>
        <dbReference type="PROSITE" id="PS51340"/>
    </source>
</evidence>
<dbReference type="EMBL" id="JACCAA010000001">
    <property type="protein sequence ID" value="NYG57605.1"/>
    <property type="molecule type" value="Genomic_DNA"/>
</dbReference>
<dbReference type="GO" id="GO:0030170">
    <property type="term" value="F:pyridoxal phosphate binding"/>
    <property type="evidence" value="ECO:0007669"/>
    <property type="project" value="InterPro"/>
</dbReference>
<proteinExistence type="predicted"/>
<dbReference type="PROSITE" id="PS51340">
    <property type="entry name" value="MOSC"/>
    <property type="match status" value="1"/>
</dbReference>
<gene>
    <name evidence="2" type="ORF">BJ980_000528</name>
</gene>
<dbReference type="InterPro" id="IPR011037">
    <property type="entry name" value="Pyrv_Knase-like_insert_dom_sf"/>
</dbReference>